<proteinExistence type="predicted"/>
<organism evidence="1">
    <name type="scientific">Streptococcus parasanguinis</name>
    <dbReference type="NCBI Taxonomy" id="1318"/>
    <lineage>
        <taxon>Bacteria</taxon>
        <taxon>Bacillati</taxon>
        <taxon>Bacillota</taxon>
        <taxon>Bacilli</taxon>
        <taxon>Lactobacillales</taxon>
        <taxon>Streptococcaceae</taxon>
        <taxon>Streptococcus</taxon>
    </lineage>
</organism>
<dbReference type="AlphaFoldDB" id="A0A6N2YVV2"/>
<reference evidence="1" key="1">
    <citation type="submission" date="2019-11" db="EMBL/GenBank/DDBJ databases">
        <authorList>
            <person name="Feng L."/>
        </authorList>
    </citation>
    <scope>NUCLEOTIDE SEQUENCE</scope>
    <source>
        <strain evidence="1">SparasanguinisLFYP13</strain>
    </source>
</reference>
<dbReference type="EMBL" id="CACRUC010000010">
    <property type="protein sequence ID" value="VYT70087.1"/>
    <property type="molecule type" value="Genomic_DNA"/>
</dbReference>
<dbReference type="RefSeq" id="WP_156671588.1">
    <property type="nucleotide sequence ID" value="NZ_CACRUC010000010.1"/>
</dbReference>
<name>A0A6N2YVV2_STRPA</name>
<dbReference type="Pfam" id="PF13289">
    <property type="entry name" value="SIR2_2"/>
    <property type="match status" value="1"/>
</dbReference>
<gene>
    <name evidence="1" type="ORF">SPLFYP13_01945</name>
</gene>
<evidence type="ECO:0000313" key="1">
    <source>
        <dbReference type="EMBL" id="VYT70087.1"/>
    </source>
</evidence>
<sequence length="810" mass="93771">MQIAKEDIYNIFRGEAILFLGAGFSMENENTKGQTLPSARKLSKELQIAAGISSEEISENASLEDVSQYFIDQVGKTKLVKLLKDTFTVSNVLEWQKKLLELPWLRIYTTNYDNVLELSSTLAGKHRRPIAVGSTTEKIKNLEDTIIHINGFVDNITEDNLQNSTKLTSESYADTYFINSPWNTELSHSFKYARNIFFIGFSAKSDLDLKRIIASQEQIRNKVYFINGEVSDINKVSLKKFGKVTNYTGRSFADLVIMEKEDYVPIDVDKEPRTYSFIPSYLNVNTDKVNGSDISDLFIFGKINNDKLFSNYDSSNYIVYREKIKLILSNIEKLDLFIVLSYLGNGKTIFLKILESELLKKGYRVFTYSKNSESIYSDINALNKIQHDKCCIIIDDYYSIKSEFSLLRNLDNKKFKIVISGRKTLHGNNVRHFKEAIGIKDSQSYTVSLDKLTKDEQISLQKIIEKHNIWGELASKTDEEKLEFIVKNSDHGISGFIVEFLRKTKILKKFAKIYTEFELPEKEIVMLLLINNILSMGLNVQDILKLTNNLYISDKILLNPGLGEFLDVEKDEIIFKSSAASIELLNEEKDRRSLVHLLSKVLSKASELDYDDTYLYLKRAIISFSNFKLLNKEVSTEELNRLAVEYYETIQNYKFTKENQFFWLQFGIQRLEEKNYILADKYFDNALNYANAKGMMDFYQINAQKARGIVENIVENTVHIDEAYNQMLFAHNLLMKDLNNFRNNQSYQLSQGKLYLKFYNKYGSELEPETYLKFKANVIKYKREIEKYLTQNGNNSIVEDSLSELEKIVS</sequence>
<protein>
    <submittedName>
        <fullName evidence="1">Uncharacterized protein</fullName>
    </submittedName>
</protein>
<accession>A0A6N2YVV2</accession>